<dbReference type="Proteomes" id="UP000037088">
    <property type="component" value="Unassembled WGS sequence"/>
</dbReference>
<keyword evidence="4" id="KW-1185">Reference proteome</keyword>
<organism evidence="1 4">
    <name type="scientific">Winslowiella iniecta</name>
    <dbReference type="NCBI Taxonomy" id="1560201"/>
    <lineage>
        <taxon>Bacteria</taxon>
        <taxon>Pseudomonadati</taxon>
        <taxon>Pseudomonadota</taxon>
        <taxon>Gammaproteobacteria</taxon>
        <taxon>Enterobacterales</taxon>
        <taxon>Erwiniaceae</taxon>
        <taxon>Winslowiella</taxon>
    </lineage>
</organism>
<dbReference type="EMBL" id="JRXE01000017">
    <property type="protein sequence ID" value="KOC89263.1"/>
    <property type="molecule type" value="Genomic_DNA"/>
</dbReference>
<evidence type="ECO:0000313" key="4">
    <source>
        <dbReference type="Proteomes" id="UP000037088"/>
    </source>
</evidence>
<evidence type="ECO:0000313" key="3">
    <source>
        <dbReference type="Proteomes" id="UP000036851"/>
    </source>
</evidence>
<evidence type="ECO:0000313" key="2">
    <source>
        <dbReference type="EMBL" id="KOC94831.1"/>
    </source>
</evidence>
<dbReference type="Gene3D" id="3.90.226.10">
    <property type="entry name" value="2-enoyl-CoA Hydratase, Chain A, domain 1"/>
    <property type="match status" value="1"/>
</dbReference>
<protein>
    <submittedName>
        <fullName evidence="1">Uncharacterized protein</fullName>
    </submittedName>
</protein>
<accession>A0A0L7T1Q1</accession>
<dbReference type="Proteomes" id="UP000036851">
    <property type="component" value="Unassembled WGS sequence"/>
</dbReference>
<comment type="caution">
    <text evidence="1">The sequence shown here is derived from an EMBL/GenBank/DDBJ whole genome shotgun (WGS) entry which is preliminary data.</text>
</comment>
<dbReference type="EMBL" id="JRXF01000003">
    <property type="protein sequence ID" value="KOC94831.1"/>
    <property type="molecule type" value="Genomic_DNA"/>
</dbReference>
<dbReference type="AlphaFoldDB" id="A0A0L7T1Q1"/>
<dbReference type="InterPro" id="IPR029045">
    <property type="entry name" value="ClpP/crotonase-like_dom_sf"/>
</dbReference>
<proteinExistence type="predicted"/>
<dbReference type="PATRIC" id="fig|1560201.3.peg.2791"/>
<dbReference type="SUPFAM" id="SSF52096">
    <property type="entry name" value="ClpP/crotonase"/>
    <property type="match status" value="1"/>
</dbReference>
<name>A0A0L7T1Q1_9GAMM</name>
<gene>
    <name evidence="1" type="ORF">NG42_13110</name>
    <name evidence="2" type="ORF">NG43_03370</name>
</gene>
<sequence length="282" mass="32315">MNSFLTGNLALGLPRLLLKKPTLTHHFLLVDHPIKNLRLLKVIFLSFLFTTFPLFLSGCSGSYKGIQFKDTTSGLNPPAISARDGVVYLDGKINSDTYDQLADLLNQQDIRRLSINSTGGDVEAALKIARVIFEKKMDVEVRSLCASSCANYIFPAGQYKIIHDYSIIIWHGSMNSPAERISFNENSGGMTKKEFLNLKEFKSFQREERQFYQKIGVDYRMPFCPQLRKDFRKHYPEGSFSYSIQNMKKFGVENIFFSESPSHWHNTMREKGVIFASYCKKD</sequence>
<evidence type="ECO:0000313" key="1">
    <source>
        <dbReference type="EMBL" id="KOC89263.1"/>
    </source>
</evidence>
<reference evidence="3 4" key="1">
    <citation type="journal article" date="2015" name="Int. J. Syst. Evol. Microbiol.">
        <title>Erwinia iniecta sp. nov., isolated from Russian wheat aphids (Diuraphis noxia).</title>
        <authorList>
            <person name="Campillo T."/>
            <person name="Luna E."/>
            <person name="Portier P."/>
            <person name="Fischer-Le Saux M."/>
            <person name="Lapitan N."/>
            <person name="Tisserat N.A."/>
            <person name="Leach J.E."/>
        </authorList>
    </citation>
    <scope>NUCLEOTIDE SEQUENCE [LARGE SCALE GENOMIC DNA]</scope>
    <source>
        <strain evidence="1 4">B120</strain>
        <strain evidence="2 3">B149</strain>
    </source>
</reference>